<dbReference type="PANTHER" id="PTHR43433:SF10">
    <property type="entry name" value="AB HYDROLASE-1 DOMAIN-CONTAINING PROTEIN"/>
    <property type="match status" value="1"/>
</dbReference>
<dbReference type="PANTHER" id="PTHR43433">
    <property type="entry name" value="HYDROLASE, ALPHA/BETA FOLD FAMILY PROTEIN"/>
    <property type="match status" value="1"/>
</dbReference>
<dbReference type="InterPro" id="IPR000073">
    <property type="entry name" value="AB_hydrolase_1"/>
</dbReference>
<dbReference type="InterPro" id="IPR050471">
    <property type="entry name" value="AB_hydrolase"/>
</dbReference>
<feature type="domain" description="AB hydrolase-1" evidence="1">
    <location>
        <begin position="38"/>
        <end position="132"/>
    </location>
</feature>
<dbReference type="Proteomes" id="UP000048926">
    <property type="component" value="Unassembled WGS sequence"/>
</dbReference>
<dbReference type="OrthoDB" id="8107794at2"/>
<name>A0A0M6Y9X8_9HYPH</name>
<keyword evidence="3" id="KW-1185">Reference proteome</keyword>
<proteinExistence type="predicted"/>
<evidence type="ECO:0000313" key="3">
    <source>
        <dbReference type="Proteomes" id="UP000048926"/>
    </source>
</evidence>
<dbReference type="EMBL" id="CXST01000002">
    <property type="protein sequence ID" value="CTQ45610.1"/>
    <property type="molecule type" value="Genomic_DNA"/>
</dbReference>
<protein>
    <submittedName>
        <fullName evidence="2">Acetoin dehydrogenase E2 subunit dihydrolipoyllysine-residue acetyltransferase</fullName>
    </submittedName>
</protein>
<dbReference type="Pfam" id="PF00561">
    <property type="entry name" value="Abhydrolase_1"/>
    <property type="match status" value="1"/>
</dbReference>
<dbReference type="AlphaFoldDB" id="A0A0M6Y9X8"/>
<dbReference type="RefSeq" id="WP_055658716.1">
    <property type="nucleotide sequence ID" value="NZ_CXST01000002.1"/>
</dbReference>
<sequence length="297" mass="31666">MTYSFDETVRRPDRSDRIALAGNRVFAWSEWGPVTGTPVLFLTGAGMAGTLGFGLEHLEKLNLRLIAPDRPGLGASSPDPDKSLASVARDVGELVANLGLVSIPVVAFSQGAPFAFAAAASGTASSLAIVSGQDELYRPEFADGLPDQVRDMTRHAQEDPAGFSAMLEGFAEPDGFYDLVLSMSSPEDRSVYGVEPFAAAYRHALREGFRQGPKGYVLDTVAALRPWCIDLGMIDCPVSLWYGGKDGSPVHSPDFGLSLAGRLPNASRRFIPEEGGALLWTRSLDILSELATTSGND</sequence>
<dbReference type="STRING" id="187304.B0E33_03020"/>
<evidence type="ECO:0000313" key="2">
    <source>
        <dbReference type="EMBL" id="CTQ45610.1"/>
    </source>
</evidence>
<dbReference type="InterPro" id="IPR029058">
    <property type="entry name" value="AB_hydrolase_fold"/>
</dbReference>
<reference evidence="3" key="1">
    <citation type="submission" date="2015-07" db="EMBL/GenBank/DDBJ databases">
        <authorList>
            <person name="Rodrigo-Torres Lidia"/>
            <person name="Arahal R.David."/>
        </authorList>
    </citation>
    <scope>NUCLEOTIDE SEQUENCE [LARGE SCALE GENOMIC DNA]</scope>
    <source>
        <strain evidence="3">CECT 4801</strain>
    </source>
</reference>
<dbReference type="SUPFAM" id="SSF53474">
    <property type="entry name" value="alpha/beta-Hydrolases"/>
    <property type="match status" value="1"/>
</dbReference>
<dbReference type="GO" id="GO:0016740">
    <property type="term" value="F:transferase activity"/>
    <property type="evidence" value="ECO:0007669"/>
    <property type="project" value="UniProtKB-KW"/>
</dbReference>
<organism evidence="2 3">
    <name type="scientific">Roseibium aggregatum</name>
    <dbReference type="NCBI Taxonomy" id="187304"/>
    <lineage>
        <taxon>Bacteria</taxon>
        <taxon>Pseudomonadati</taxon>
        <taxon>Pseudomonadota</taxon>
        <taxon>Alphaproteobacteria</taxon>
        <taxon>Hyphomicrobiales</taxon>
        <taxon>Stappiaceae</taxon>
        <taxon>Roseibium</taxon>
    </lineage>
</organism>
<keyword evidence="2" id="KW-0808">Transferase</keyword>
<gene>
    <name evidence="2" type="ORF">LAL4801_04064</name>
</gene>
<evidence type="ECO:0000259" key="1">
    <source>
        <dbReference type="Pfam" id="PF00561"/>
    </source>
</evidence>
<dbReference type="Gene3D" id="3.40.50.1820">
    <property type="entry name" value="alpha/beta hydrolase"/>
    <property type="match status" value="1"/>
</dbReference>
<accession>A0A0M6Y9X8</accession>